<keyword evidence="1" id="KW-0812">Transmembrane</keyword>
<name>A0A067CSQ6_SAPPC</name>
<keyword evidence="1" id="KW-1133">Transmembrane helix</keyword>
<feature type="chain" id="PRO_5001634857" description="EGF-like domain-containing protein" evidence="2">
    <location>
        <begin position="22"/>
        <end position="296"/>
    </location>
</feature>
<keyword evidence="1" id="KW-0472">Membrane</keyword>
<gene>
    <name evidence="3" type="ORF">SPRG_19717</name>
</gene>
<feature type="signal peptide" evidence="2">
    <location>
        <begin position="1"/>
        <end position="21"/>
    </location>
</feature>
<keyword evidence="4" id="KW-1185">Reference proteome</keyword>
<dbReference type="OMA" id="NYACECK"/>
<dbReference type="KEGG" id="spar:SPRG_19717"/>
<feature type="transmembrane region" description="Helical" evidence="1">
    <location>
        <begin position="89"/>
        <end position="111"/>
    </location>
</feature>
<dbReference type="OrthoDB" id="75760at2759"/>
<dbReference type="VEuPathDB" id="FungiDB:SPRG_19717"/>
<evidence type="ECO:0000313" key="4">
    <source>
        <dbReference type="Proteomes" id="UP000030745"/>
    </source>
</evidence>
<evidence type="ECO:0000256" key="2">
    <source>
        <dbReference type="SAM" id="SignalP"/>
    </source>
</evidence>
<evidence type="ECO:0000313" key="3">
    <source>
        <dbReference type="EMBL" id="KDO29832.1"/>
    </source>
</evidence>
<sequence length="296" mass="31002">MQRIRLSRLLLAPTILAVTSALDGCQQCEVNRNCATAYRNAPGQFCGHWLTSTGAKLGCCCPTGAICATTNYACECKNRPTTSSSSNGGLIGGIIGGVIFICLVVGLACFFKRCIKLCCSTRHVITVPQQAVPVAVPMALPMAYPPQGQGGYPGQPVKPQPYYGGQPQAMYPGQQPQQVVYPGQQGVYPGQQAMYPGQQAMYPGQQVMYQQHPQPVMYQPQPQVFGGAHVVVAPHPVVYGGNNGFVEGMIVGGMLDGGHHHHHFGGFGDGGDYGRDGGDFGGGCGDGGGGTFGGDF</sequence>
<dbReference type="RefSeq" id="XP_012199536.1">
    <property type="nucleotide sequence ID" value="XM_012344146.1"/>
</dbReference>
<dbReference type="AlphaFoldDB" id="A0A067CSQ6"/>
<organism evidence="3 4">
    <name type="scientific">Saprolegnia parasitica (strain CBS 223.65)</name>
    <dbReference type="NCBI Taxonomy" id="695850"/>
    <lineage>
        <taxon>Eukaryota</taxon>
        <taxon>Sar</taxon>
        <taxon>Stramenopiles</taxon>
        <taxon>Oomycota</taxon>
        <taxon>Saprolegniomycetes</taxon>
        <taxon>Saprolegniales</taxon>
        <taxon>Saprolegniaceae</taxon>
        <taxon>Saprolegnia</taxon>
    </lineage>
</organism>
<evidence type="ECO:0008006" key="5">
    <source>
        <dbReference type="Google" id="ProtNLM"/>
    </source>
</evidence>
<protein>
    <recommendedName>
        <fullName evidence="5">EGF-like domain-containing protein</fullName>
    </recommendedName>
</protein>
<dbReference type="EMBL" id="KK583204">
    <property type="protein sequence ID" value="KDO29832.1"/>
    <property type="molecule type" value="Genomic_DNA"/>
</dbReference>
<dbReference type="GeneID" id="24141007"/>
<reference evidence="3 4" key="1">
    <citation type="journal article" date="2013" name="PLoS Genet.">
        <title>Distinctive expansion of potential virulence genes in the genome of the oomycete fish pathogen Saprolegnia parasitica.</title>
        <authorList>
            <person name="Jiang R.H."/>
            <person name="de Bruijn I."/>
            <person name="Haas B.J."/>
            <person name="Belmonte R."/>
            <person name="Lobach L."/>
            <person name="Christie J."/>
            <person name="van den Ackerveken G."/>
            <person name="Bottin A."/>
            <person name="Bulone V."/>
            <person name="Diaz-Moreno S.M."/>
            <person name="Dumas B."/>
            <person name="Fan L."/>
            <person name="Gaulin E."/>
            <person name="Govers F."/>
            <person name="Grenville-Briggs L.J."/>
            <person name="Horner N.R."/>
            <person name="Levin J.Z."/>
            <person name="Mammella M."/>
            <person name="Meijer H.J."/>
            <person name="Morris P."/>
            <person name="Nusbaum C."/>
            <person name="Oome S."/>
            <person name="Phillips A.J."/>
            <person name="van Rooyen D."/>
            <person name="Rzeszutek E."/>
            <person name="Saraiva M."/>
            <person name="Secombes C.J."/>
            <person name="Seidl M.F."/>
            <person name="Snel B."/>
            <person name="Stassen J.H."/>
            <person name="Sykes S."/>
            <person name="Tripathy S."/>
            <person name="van den Berg H."/>
            <person name="Vega-Arreguin J.C."/>
            <person name="Wawra S."/>
            <person name="Young S.K."/>
            <person name="Zeng Q."/>
            <person name="Dieguez-Uribeondo J."/>
            <person name="Russ C."/>
            <person name="Tyler B.M."/>
            <person name="van West P."/>
        </authorList>
    </citation>
    <scope>NUCLEOTIDE SEQUENCE [LARGE SCALE GENOMIC DNA]</scope>
    <source>
        <strain evidence="3 4">CBS 223.65</strain>
    </source>
</reference>
<keyword evidence="2" id="KW-0732">Signal</keyword>
<accession>A0A067CSQ6</accession>
<dbReference type="Proteomes" id="UP000030745">
    <property type="component" value="Unassembled WGS sequence"/>
</dbReference>
<proteinExistence type="predicted"/>
<evidence type="ECO:0000256" key="1">
    <source>
        <dbReference type="SAM" id="Phobius"/>
    </source>
</evidence>